<evidence type="ECO:0000313" key="3">
    <source>
        <dbReference type="Proteomes" id="UP000639606"/>
    </source>
</evidence>
<keyword evidence="3" id="KW-1185">Reference proteome</keyword>
<sequence length="110" mass="12368">MTTTITAPRIIQRYFERASSPDTEAYLELFTDDALVEDEGREHVGIDAIRAWRAEVPLVEHVVTGVEPAATGLVVTCTITGDFPGSPIAGMRFHFERFDERHVKVLRIRV</sequence>
<name>A0A918ANV2_9PSEU</name>
<dbReference type="InterPro" id="IPR032710">
    <property type="entry name" value="NTF2-like_dom_sf"/>
</dbReference>
<accession>A0A918ANV2</accession>
<dbReference type="Proteomes" id="UP000639606">
    <property type="component" value="Unassembled WGS sequence"/>
</dbReference>
<organism evidence="2 3">
    <name type="scientific">Saccharothrix coeruleofusca</name>
    <dbReference type="NCBI Taxonomy" id="33919"/>
    <lineage>
        <taxon>Bacteria</taxon>
        <taxon>Bacillati</taxon>
        <taxon>Actinomycetota</taxon>
        <taxon>Actinomycetes</taxon>
        <taxon>Pseudonocardiales</taxon>
        <taxon>Pseudonocardiaceae</taxon>
        <taxon>Saccharothrix</taxon>
    </lineage>
</organism>
<dbReference type="InterPro" id="IPR037401">
    <property type="entry name" value="SnoaL-like"/>
</dbReference>
<dbReference type="Pfam" id="PF12680">
    <property type="entry name" value="SnoaL_2"/>
    <property type="match status" value="1"/>
</dbReference>
<dbReference type="RefSeq" id="WP_189225196.1">
    <property type="nucleotide sequence ID" value="NZ_BMRG01000009.1"/>
</dbReference>
<dbReference type="Gene3D" id="3.10.450.50">
    <property type="match status" value="1"/>
</dbReference>
<feature type="domain" description="SnoaL-like" evidence="1">
    <location>
        <begin position="11"/>
        <end position="95"/>
    </location>
</feature>
<protein>
    <recommendedName>
        <fullName evidence="1">SnoaL-like domain-containing protein</fullName>
    </recommendedName>
</protein>
<proteinExistence type="predicted"/>
<dbReference type="AlphaFoldDB" id="A0A918ANV2"/>
<evidence type="ECO:0000313" key="2">
    <source>
        <dbReference type="EMBL" id="GGP66543.1"/>
    </source>
</evidence>
<dbReference type="EMBL" id="BMRG01000009">
    <property type="protein sequence ID" value="GGP66543.1"/>
    <property type="molecule type" value="Genomic_DNA"/>
</dbReference>
<reference evidence="2" key="2">
    <citation type="submission" date="2020-09" db="EMBL/GenBank/DDBJ databases">
        <authorList>
            <person name="Sun Q."/>
            <person name="Ohkuma M."/>
        </authorList>
    </citation>
    <scope>NUCLEOTIDE SEQUENCE</scope>
    <source>
        <strain evidence="2">JCM 3313</strain>
    </source>
</reference>
<comment type="caution">
    <text evidence="2">The sequence shown here is derived from an EMBL/GenBank/DDBJ whole genome shotgun (WGS) entry which is preliminary data.</text>
</comment>
<evidence type="ECO:0000259" key="1">
    <source>
        <dbReference type="Pfam" id="PF12680"/>
    </source>
</evidence>
<gene>
    <name evidence="2" type="ORF">GCM10010185_44100</name>
</gene>
<reference evidence="2" key="1">
    <citation type="journal article" date="2014" name="Int. J. Syst. Evol. Microbiol.">
        <title>Complete genome sequence of Corynebacterium casei LMG S-19264T (=DSM 44701T), isolated from a smear-ripened cheese.</title>
        <authorList>
            <consortium name="US DOE Joint Genome Institute (JGI-PGF)"/>
            <person name="Walter F."/>
            <person name="Albersmeier A."/>
            <person name="Kalinowski J."/>
            <person name="Ruckert C."/>
        </authorList>
    </citation>
    <scope>NUCLEOTIDE SEQUENCE</scope>
    <source>
        <strain evidence="2">JCM 3313</strain>
    </source>
</reference>
<dbReference type="SUPFAM" id="SSF54427">
    <property type="entry name" value="NTF2-like"/>
    <property type="match status" value="1"/>
</dbReference>